<reference evidence="9 10" key="1">
    <citation type="submission" date="2020-03" db="EMBL/GenBank/DDBJ databases">
        <title>Draft Genome Sequence of Cudoniella acicularis.</title>
        <authorList>
            <person name="Buettner E."/>
            <person name="Kellner H."/>
        </authorList>
    </citation>
    <scope>NUCLEOTIDE SEQUENCE [LARGE SCALE GENOMIC DNA]</scope>
    <source>
        <strain evidence="9 10">DSM 108380</strain>
    </source>
</reference>
<feature type="signal peptide" evidence="7">
    <location>
        <begin position="1"/>
        <end position="20"/>
    </location>
</feature>
<dbReference type="EMBL" id="JAAMPI010002458">
    <property type="protein sequence ID" value="KAF4613379.1"/>
    <property type="molecule type" value="Genomic_DNA"/>
</dbReference>
<dbReference type="PANTHER" id="PTHR24269:SF16">
    <property type="entry name" value="PROTEIN SLG1"/>
    <property type="match status" value="1"/>
</dbReference>
<dbReference type="SMART" id="SM00321">
    <property type="entry name" value="WSC"/>
    <property type="match status" value="1"/>
</dbReference>
<gene>
    <name evidence="9" type="ORF">G7Y89_g15508</name>
</gene>
<evidence type="ECO:0000313" key="10">
    <source>
        <dbReference type="Proteomes" id="UP000566819"/>
    </source>
</evidence>
<evidence type="ECO:0000313" key="9">
    <source>
        <dbReference type="EMBL" id="KAF4613379.1"/>
    </source>
</evidence>
<keyword evidence="5" id="KW-0472">Membrane</keyword>
<comment type="caution">
    <text evidence="9">The sequence shown here is derived from an EMBL/GenBank/DDBJ whole genome shotgun (WGS) entry which is preliminary data.</text>
</comment>
<evidence type="ECO:0000256" key="1">
    <source>
        <dbReference type="ARBA" id="ARBA00004167"/>
    </source>
</evidence>
<dbReference type="GO" id="GO:0005886">
    <property type="term" value="C:plasma membrane"/>
    <property type="evidence" value="ECO:0007669"/>
    <property type="project" value="TreeGrafter"/>
</dbReference>
<feature type="domain" description="WSC" evidence="8">
    <location>
        <begin position="32"/>
        <end position="132"/>
    </location>
</feature>
<evidence type="ECO:0000256" key="6">
    <source>
        <dbReference type="ARBA" id="ARBA00023180"/>
    </source>
</evidence>
<dbReference type="PROSITE" id="PS51212">
    <property type="entry name" value="WSC"/>
    <property type="match status" value="1"/>
</dbReference>
<dbReference type="Proteomes" id="UP000566819">
    <property type="component" value="Unassembled WGS sequence"/>
</dbReference>
<dbReference type="AlphaFoldDB" id="A0A8H4VMK9"/>
<dbReference type="OrthoDB" id="3546899at2759"/>
<sequence length="297" mass="30566">MVSMSLSFASLAILASISSATVLAPRATAINGFTYASCQSAYDFLSPNPQFTQVDNSTKMTVELCTSECEDDYDYAAIYGTVCFCGSTFGDYAPSSQDVECNTPCPGNANEICGGFVNVARGSEWYSLWTTEEEEVPVNPATISSSTIASTQSASTKTVSLSTVAASLTTSIIYATETFTITSCAASVTNCPARVTASLVSVSTTVYPVVPTTSKASILTVLSASAASTVKPTTALTNATTSAIKTTSVAALGNSTVKATGVVSSTPTIVPFKSAAACESVKGFVLLLTFVGFLAFL</sequence>
<evidence type="ECO:0000259" key="8">
    <source>
        <dbReference type="PROSITE" id="PS51212"/>
    </source>
</evidence>
<accession>A0A8H4VMK9</accession>
<dbReference type="InterPro" id="IPR051836">
    <property type="entry name" value="Kremen_rcpt"/>
</dbReference>
<keyword evidence="6" id="KW-0325">Glycoprotein</keyword>
<evidence type="ECO:0000256" key="3">
    <source>
        <dbReference type="ARBA" id="ARBA00022729"/>
    </source>
</evidence>
<evidence type="ECO:0000256" key="7">
    <source>
        <dbReference type="SAM" id="SignalP"/>
    </source>
</evidence>
<proteinExistence type="predicted"/>
<feature type="chain" id="PRO_5034644613" description="WSC domain-containing protein" evidence="7">
    <location>
        <begin position="21"/>
        <end position="297"/>
    </location>
</feature>
<dbReference type="InterPro" id="IPR002889">
    <property type="entry name" value="WSC_carb-bd"/>
</dbReference>
<protein>
    <recommendedName>
        <fullName evidence="8">WSC domain-containing protein</fullName>
    </recommendedName>
</protein>
<evidence type="ECO:0000256" key="4">
    <source>
        <dbReference type="ARBA" id="ARBA00022989"/>
    </source>
</evidence>
<evidence type="ECO:0000256" key="2">
    <source>
        <dbReference type="ARBA" id="ARBA00022692"/>
    </source>
</evidence>
<organism evidence="9 10">
    <name type="scientific">Cudoniella acicularis</name>
    <dbReference type="NCBI Taxonomy" id="354080"/>
    <lineage>
        <taxon>Eukaryota</taxon>
        <taxon>Fungi</taxon>
        <taxon>Dikarya</taxon>
        <taxon>Ascomycota</taxon>
        <taxon>Pezizomycotina</taxon>
        <taxon>Leotiomycetes</taxon>
        <taxon>Helotiales</taxon>
        <taxon>Tricladiaceae</taxon>
        <taxon>Cudoniella</taxon>
    </lineage>
</organism>
<name>A0A8H4VMK9_9HELO</name>
<keyword evidence="3 7" id="KW-0732">Signal</keyword>
<dbReference type="Pfam" id="PF01822">
    <property type="entry name" value="WSC"/>
    <property type="match status" value="1"/>
</dbReference>
<keyword evidence="2" id="KW-0812">Transmembrane</keyword>
<keyword evidence="10" id="KW-1185">Reference proteome</keyword>
<evidence type="ECO:0000256" key="5">
    <source>
        <dbReference type="ARBA" id="ARBA00023136"/>
    </source>
</evidence>
<dbReference type="PANTHER" id="PTHR24269">
    <property type="entry name" value="KREMEN PROTEIN"/>
    <property type="match status" value="1"/>
</dbReference>
<keyword evidence="4" id="KW-1133">Transmembrane helix</keyword>
<comment type="subcellular location">
    <subcellularLocation>
        <location evidence="1">Membrane</location>
        <topology evidence="1">Single-pass membrane protein</topology>
    </subcellularLocation>
</comment>